<evidence type="ECO:0000256" key="5">
    <source>
        <dbReference type="ARBA" id="ARBA00022692"/>
    </source>
</evidence>
<dbReference type="RefSeq" id="NP_671814.1">
    <property type="nucleotide sequence ID" value="NC_004107.1"/>
</dbReference>
<gene>
    <name evidence="17" type="primary">s</name>
    <name evidence="14" type="synonym">S</name>
</gene>
<evidence type="ECO:0000256" key="7">
    <source>
        <dbReference type="ARBA" id="ARBA00022804"/>
    </source>
</evidence>
<dbReference type="EMBL" id="FM212009">
    <property type="protein sequence ID" value="CAR78999.1"/>
    <property type="molecule type" value="Genomic_DNA"/>
</dbReference>
<dbReference type="HAMAP" id="MF_04075">
    <property type="entry name" value="HBV_HBSAG"/>
    <property type="match status" value="1"/>
</dbReference>
<evidence type="ECO:0000256" key="13">
    <source>
        <dbReference type="ARBA" id="ARBA00023296"/>
    </source>
</evidence>
<evidence type="ECO:0000256" key="16">
    <source>
        <dbReference type="SAM" id="Phobius"/>
    </source>
</evidence>
<evidence type="ECO:0000256" key="4">
    <source>
        <dbReference type="ARBA" id="ARBA00022595"/>
    </source>
</evidence>
<name>E1UGV9_9HEPA</name>
<comment type="subcellular location">
    <subcellularLocation>
        <location evidence="1 14">Virion membrane</location>
    </subcellularLocation>
</comment>
<evidence type="ECO:0000256" key="8">
    <source>
        <dbReference type="ARBA" id="ARBA00022844"/>
    </source>
</evidence>
<protein>
    <recommendedName>
        <fullName evidence="14">Large envelope protein</fullName>
    </recommendedName>
    <alternativeName>
        <fullName evidence="14">L glycoprotein</fullName>
    </alternativeName>
    <alternativeName>
        <fullName evidence="14">L-HBsAg</fullName>
        <shortName evidence="14">LHB</shortName>
    </alternativeName>
    <alternativeName>
        <fullName evidence="14">Large S protein</fullName>
    </alternativeName>
    <alternativeName>
        <fullName evidence="14">Large surface protein</fullName>
    </alternativeName>
    <alternativeName>
        <fullName evidence="14">Major surface antigen</fullName>
    </alternativeName>
</protein>
<evidence type="ECO:0000256" key="10">
    <source>
        <dbReference type="ARBA" id="ARBA00023136"/>
    </source>
</evidence>
<feature type="topological domain" description="Virion surface" evidence="14">
    <location>
        <begin position="430"/>
        <end position="431"/>
    </location>
</feature>
<dbReference type="GO" id="GO:0019031">
    <property type="term" value="C:viral envelope"/>
    <property type="evidence" value="ECO:0007669"/>
    <property type="project" value="UniProtKB-KW"/>
</dbReference>
<organism evidence="17">
    <name type="scientific">Woodchuck hepatitis virus</name>
    <dbReference type="NCBI Taxonomy" id="35269"/>
    <lineage>
        <taxon>Viruses</taxon>
        <taxon>Riboviria</taxon>
        <taxon>Pararnavirae</taxon>
        <taxon>Artverviricota</taxon>
        <taxon>Revtraviricetes</taxon>
        <taxon>Blubervirales</taxon>
        <taxon>Hepadnaviridae</taxon>
        <taxon>Orthohepadnavirus</taxon>
        <taxon>Orthohepadnavirus marmotae</taxon>
    </lineage>
</organism>
<comment type="PTM">
    <text evidence="14">Myristoylated.</text>
</comment>
<dbReference type="GO" id="GO:0016020">
    <property type="term" value="C:membrane"/>
    <property type="evidence" value="ECO:0007669"/>
    <property type="project" value="UniProtKB-UniRule"/>
</dbReference>
<dbReference type="OrthoDB" id="12461at10239"/>
<feature type="topological domain" description="Virion surface; in external conformation" evidence="14">
    <location>
        <begin position="2"/>
        <end position="214"/>
    </location>
</feature>
<comment type="domain">
    <text evidence="14">The large envelope protein is synthesized with the pre-S region at the cytosolic side of the endoplasmic reticulum and, hence will be within the virion after budding. Therefore the pre-S region is not N-glycosylated. Later a post-translational translocation of N-terminal pre-S and TM1 domains occur in about 50% of proteins at the virion surface. These molecules change their topology by an unknown mechanism, resulting in exposure of pre-S region at virion surface. For isoform M in contrast, the pre-S2 region is translocated cotranslationally to the endoplasmic reticulum lumen and is N-glycosylated.</text>
</comment>
<keyword evidence="7 14" id="KW-1161">Viral attachment to host cell</keyword>
<feature type="topological domain" description="Intravirion" evidence="14">
    <location>
        <begin position="401"/>
        <end position="406"/>
    </location>
</feature>
<keyword evidence="8 14" id="KW-0946">Virion</keyword>
<comment type="similarity">
    <text evidence="14">Belongs to the orthohepadnavirus major surface antigen family.</text>
</comment>
<feature type="topological domain" description="Intravirion; in internal conformation" evidence="14">
    <location>
        <begin position="2"/>
        <end position="286"/>
    </location>
</feature>
<feature type="region of interest" description="Pre-S1" evidence="14">
    <location>
        <begin position="2"/>
        <end position="148"/>
    </location>
</feature>
<keyword evidence="9 14" id="KW-1133">Transmembrane helix</keyword>
<keyword evidence="2 14" id="KW-1168">Fusion of virus membrane with host membrane</keyword>
<dbReference type="Pfam" id="PF00695">
    <property type="entry name" value="vMSA"/>
    <property type="match status" value="1"/>
</dbReference>
<keyword evidence="13 14" id="KW-1160">Virus entry into host cell</keyword>
<keyword evidence="12 14" id="KW-0449">Lipoprotein</keyword>
<dbReference type="SMR" id="E1UGV9"/>
<keyword evidence="3 14" id="KW-0945">Host-virus interaction</keyword>
<comment type="caution">
    <text evidence="14">Lacks conserved residue(s) required for the propagation of feature annotation.</text>
</comment>
<keyword evidence="10 14" id="KW-0472">Membrane</keyword>
<dbReference type="GO" id="GO:0019062">
    <property type="term" value="P:virion attachment to host cell"/>
    <property type="evidence" value="ECO:0007669"/>
    <property type="project" value="UniProtKB-UniRule"/>
</dbReference>
<sequence length="431" mass="48948">MGNNIKVTFNPDKIAAWWPAVGTYYTTTYPQNQSVFQPGIYQTTSLINPKNQQELDSVLINRYKQIDWNTWQGFPVDQKLPLVSRDPPPKPYINQSAQTFEIKPGPIIVPGIRDIPRGLVPPQTPTNRDQGRKPTPPTPPLRDTHPHLTMKNQTFHLQGFVDGLRDLTTTERQHNAYGDPFTTLSPAVPTVSTILSPPSTTGDPALSPEMSPSSLLGLLAGLQVVYFLWTKILTIAQNLDWWWTSLSFPGGIPECTGQNSQFQTCKHLPTSCPPTCNGFRWMYLRRFIIYLLVLLLCLIFLLVLLDWKGLIPVCPLQPTTETTVNCRQCTISAQDMYTPPYCCCLKPTAGNCTCWPIPSSWALGNYLWEWALARFSWLNLLVPLLQWLGGISLIAWFLLIWMIWFWGPALLSILPPFIPIFVLFFLIWVYI</sequence>
<evidence type="ECO:0000256" key="1">
    <source>
        <dbReference type="ARBA" id="ARBA00004182"/>
    </source>
</evidence>
<feature type="chain" id="PRO_5034775333" description="Large envelope protein" evidence="14">
    <location>
        <begin position="2"/>
        <end position="431"/>
    </location>
</feature>
<proteinExistence type="inferred from homology"/>
<dbReference type="GO" id="GO:0055036">
    <property type="term" value="C:virion membrane"/>
    <property type="evidence" value="ECO:0007669"/>
    <property type="project" value="UniProtKB-SubCell"/>
</dbReference>
<accession>E1UGV9</accession>
<dbReference type="EMBL" id="FM212010">
    <property type="protein sequence ID" value="CAR79000.1"/>
    <property type="molecule type" value="Genomic_DNA"/>
</dbReference>
<keyword evidence="14" id="KW-0007">Acetylation</keyword>
<evidence type="ECO:0000256" key="6">
    <source>
        <dbReference type="ARBA" id="ARBA00022707"/>
    </source>
</evidence>
<comment type="function">
    <text evidence="14">The middle envelope protein plays an important role in the budding of the virion. It is involved in the induction of budding in a nucleocapsid independent way. In this process the majority of envelope proteins bud to form subviral lipoprotein particles of 22 nm of diameter that do not contain a nucleocapsid.</text>
</comment>
<feature type="region of interest" description="Pre-S" evidence="14">
    <location>
        <begin position="2"/>
        <end position="207"/>
    </location>
</feature>
<evidence type="ECO:0000256" key="14">
    <source>
        <dbReference type="HAMAP-Rule" id="MF_04075"/>
    </source>
</evidence>
<dbReference type="EMBL" id="FM212011">
    <property type="protein sequence ID" value="CAR79001.1"/>
    <property type="molecule type" value="Genomic_DNA"/>
</dbReference>
<feature type="region of interest" description="Disordered" evidence="15">
    <location>
        <begin position="115"/>
        <end position="147"/>
    </location>
</feature>
<evidence type="ECO:0000313" key="17">
    <source>
        <dbReference type="EMBL" id="CAR78999.1"/>
    </source>
</evidence>
<feature type="initiator methionine" description="Removed; by host" evidence="14">
    <location>
        <position position="1"/>
    </location>
</feature>
<keyword evidence="5 14" id="KW-0812">Transmembrane</keyword>
<feature type="topological domain" description="Intravirion; in external conformation" evidence="14">
    <location>
        <begin position="236"/>
        <end position="286"/>
    </location>
</feature>
<comment type="PTM">
    <text evidence="14">Isoform M is N-terminally acetylated by host at a ratio of 90%, and N-glycosylated by host at the pre-S2 region.</text>
</comment>
<keyword evidence="17" id="KW-0261">Viral envelope protein</keyword>
<feature type="lipid moiety-binding region" description="N-myristoyl glycine; by host" evidence="14">
    <location>
        <position position="2"/>
    </location>
</feature>
<dbReference type="InterPro" id="IPR000349">
    <property type="entry name" value="HBV_HBSAG"/>
</dbReference>
<evidence type="ECO:0000256" key="12">
    <source>
        <dbReference type="ARBA" id="ARBA00023288"/>
    </source>
</evidence>
<evidence type="ECO:0000256" key="2">
    <source>
        <dbReference type="ARBA" id="ARBA00022506"/>
    </source>
</evidence>
<feature type="transmembrane region" description="Helical" evidence="16">
    <location>
        <begin position="287"/>
        <end position="305"/>
    </location>
</feature>
<feature type="transmembrane region" description="Helical" evidence="16">
    <location>
        <begin position="410"/>
        <end position="430"/>
    </location>
</feature>
<keyword evidence="6 14" id="KW-0519">Myristate</keyword>
<keyword evidence="11 14" id="KW-0325">Glycoprotein</keyword>
<evidence type="ECO:0000256" key="15">
    <source>
        <dbReference type="SAM" id="MobiDB-lite"/>
    </source>
</evidence>
<evidence type="ECO:0000256" key="9">
    <source>
        <dbReference type="ARBA" id="ARBA00022989"/>
    </source>
</evidence>
<keyword evidence="14" id="KW-1164">Virus endocytosis by host</keyword>
<comment type="function">
    <text evidence="14">The large envelope protein exists in two topological conformations, one which is termed 'external' or Le-HBsAg and the other 'internal' or Li-HBsAg. In its external conformation the protein attaches the virus to cell receptors and thereby initiating infection. This interaction determines the species specificity and liver tropism. This attachment induces virion internalization predominantly through caveolin-mediated endocytosis. The large envelope protein also assures fusion between virion membrane and endosomal membrane. In its internal conformation the protein plays a role in virion morphogenesis and mediates the contact with the nucleocapsid like a matrix protein.</text>
</comment>
<keyword evidence="14" id="KW-1170">Fusion of virus membrane with host endosomal membrane</keyword>
<evidence type="ECO:0000256" key="3">
    <source>
        <dbReference type="ARBA" id="ARBA00022581"/>
    </source>
</evidence>
<keyword evidence="14" id="KW-1166">Caveolin-mediated endocytosis of virus by host</keyword>
<evidence type="ECO:0000256" key="11">
    <source>
        <dbReference type="ARBA" id="ARBA00023180"/>
    </source>
</evidence>
<dbReference type="GO" id="GO:0039654">
    <property type="term" value="P:fusion of virus membrane with host endosome membrane"/>
    <property type="evidence" value="ECO:0007669"/>
    <property type="project" value="UniProtKB-KW"/>
</dbReference>
<dbReference type="GO" id="GO:0075513">
    <property type="term" value="P:caveolin-mediated endocytosis of virus by host cell"/>
    <property type="evidence" value="ECO:0007669"/>
    <property type="project" value="UniProtKB-KW"/>
</dbReference>
<keyword evidence="4 14" id="KW-1162">Viral penetration into host cytoplasm</keyword>
<feature type="transmembrane region" description="Helical" evidence="16">
    <location>
        <begin position="384"/>
        <end position="404"/>
    </location>
</feature>
<reference evidence="17" key="1">
    <citation type="journal article" date="2011" name="J. Med. Virol.">
        <title>Effect of an immunogenic complex containing WHV viral particles and non-neutralizing anti-HBs antibodies on the outcome of WHV infection in woodchucks.</title>
        <authorList>
            <person name="D'Ugo E."/>
            <person name="Canitano A."/>
            <person name="Catone S."/>
            <person name="Giuseppetti R."/>
            <person name="Kondili L.A."/>
            <person name="Argentini C."/>
            <person name="Rapicetta M."/>
        </authorList>
    </citation>
    <scope>NUCLEOTIDE SEQUENCE</scope>
    <source>
        <strain evidence="17">W840</strain>
    </source>
</reference>
<dbReference type="KEGG" id="vg:2546419"/>